<dbReference type="PRINTS" id="PR00419">
    <property type="entry name" value="ADXRDTASE"/>
</dbReference>
<dbReference type="PANTHER" id="PTHR43734:SF1">
    <property type="entry name" value="PHYTOENE DESATURASE"/>
    <property type="match status" value="1"/>
</dbReference>
<dbReference type="SUPFAM" id="SSF51905">
    <property type="entry name" value="FAD/NAD(P)-binding domain"/>
    <property type="match status" value="1"/>
</dbReference>
<dbReference type="InterPro" id="IPR002937">
    <property type="entry name" value="Amino_oxidase"/>
</dbReference>
<dbReference type="Pfam" id="PF01593">
    <property type="entry name" value="Amino_oxidase"/>
    <property type="match status" value="1"/>
</dbReference>
<dbReference type="AlphaFoldDB" id="A0A897MVE0"/>
<dbReference type="PANTHER" id="PTHR43734">
    <property type="entry name" value="PHYTOENE DESATURASE"/>
    <property type="match status" value="1"/>
</dbReference>
<evidence type="ECO:0000256" key="1">
    <source>
        <dbReference type="ARBA" id="ARBA00004829"/>
    </source>
</evidence>
<dbReference type="EMBL" id="CP064786">
    <property type="protein sequence ID" value="QSG03978.1"/>
    <property type="molecule type" value="Genomic_DNA"/>
</dbReference>
<dbReference type="RefSeq" id="WP_310736973.1">
    <property type="nucleotide sequence ID" value="NZ_CP064786.1"/>
</dbReference>
<evidence type="ECO:0000313" key="5">
    <source>
        <dbReference type="EMBL" id="QSG03978.1"/>
    </source>
</evidence>
<dbReference type="GO" id="GO:0016117">
    <property type="term" value="P:carotenoid biosynthetic process"/>
    <property type="evidence" value="ECO:0007669"/>
    <property type="project" value="UniProtKB-KW"/>
</dbReference>
<organism evidence="5 6">
    <name type="scientific">Natranaeroarchaeum sulfidigenes</name>
    <dbReference type="NCBI Taxonomy" id="2784880"/>
    <lineage>
        <taxon>Archaea</taxon>
        <taxon>Methanobacteriati</taxon>
        <taxon>Methanobacteriota</taxon>
        <taxon>Stenosarchaea group</taxon>
        <taxon>Halobacteria</taxon>
        <taxon>Halobacteriales</taxon>
        <taxon>Natronoarchaeaceae</taxon>
        <taxon>Natranaeroarchaeum</taxon>
    </lineage>
</organism>
<dbReference type="Gene3D" id="3.50.50.60">
    <property type="entry name" value="FAD/NAD(P)-binding domain"/>
    <property type="match status" value="2"/>
</dbReference>
<feature type="domain" description="Amine oxidase" evidence="4">
    <location>
        <begin position="23"/>
        <end position="504"/>
    </location>
</feature>
<dbReference type="InterPro" id="IPR036188">
    <property type="entry name" value="FAD/NAD-bd_sf"/>
</dbReference>
<evidence type="ECO:0000256" key="3">
    <source>
        <dbReference type="ARBA" id="ARBA00023002"/>
    </source>
</evidence>
<reference evidence="5" key="1">
    <citation type="submission" date="2020-11" db="EMBL/GenBank/DDBJ databases">
        <title>Carbohydrate-dependent, anaerobic sulfur respiration: A novel catabolism in halophilic archaea.</title>
        <authorList>
            <person name="Sorokin D.Y."/>
            <person name="Messina E."/>
            <person name="Smedile F."/>
            <person name="La Cono V."/>
            <person name="Hallsworth J.E."/>
            <person name="Yakimov M.M."/>
        </authorList>
    </citation>
    <scope>NUCLEOTIDE SEQUENCE</scope>
    <source>
        <strain evidence="5">AArc-S</strain>
    </source>
</reference>
<dbReference type="KEGG" id="hara:AArcS_2785"/>
<evidence type="ECO:0000259" key="4">
    <source>
        <dbReference type="Pfam" id="PF01593"/>
    </source>
</evidence>
<keyword evidence="2" id="KW-0125">Carotenoid biosynthesis</keyword>
<dbReference type="GeneID" id="70686163"/>
<dbReference type="Proteomes" id="UP000663586">
    <property type="component" value="Chromosome"/>
</dbReference>
<dbReference type="GO" id="GO:0016491">
    <property type="term" value="F:oxidoreductase activity"/>
    <property type="evidence" value="ECO:0007669"/>
    <property type="project" value="UniProtKB-KW"/>
</dbReference>
<dbReference type="InterPro" id="IPR014105">
    <property type="entry name" value="Carotenoid/retinoid_OxRdtase"/>
</dbReference>
<comment type="pathway">
    <text evidence="1">Carotenoid biosynthesis.</text>
</comment>
<name>A0A897MVE0_9EURY</name>
<keyword evidence="6" id="KW-1185">Reference proteome</keyword>
<evidence type="ECO:0000313" key="6">
    <source>
        <dbReference type="Proteomes" id="UP000663586"/>
    </source>
</evidence>
<proteinExistence type="predicted"/>
<accession>A0A897MVE0</accession>
<keyword evidence="3" id="KW-0560">Oxidoreductase</keyword>
<dbReference type="NCBIfam" id="TIGR02734">
    <property type="entry name" value="crtI_fam"/>
    <property type="match status" value="1"/>
</dbReference>
<evidence type="ECO:0000256" key="2">
    <source>
        <dbReference type="ARBA" id="ARBA00022746"/>
    </source>
</evidence>
<sequence length="517" mass="56700">MTMTPSTTTSLAGTSIGIVGAGIGGLSAAAYLARDGADVTVYEQRSQVGGVAGKLVDGEFQFDTGPSWYLMPELFDRFFEDFGHEPSDFYELERLDPNYRVYWKDGDSVDVPADPNQAAELFESYEPGGGEAFERYLDQAEEAYEIGMNRFVLANRWRFRDYVSADVARSGKGLSFLGNMDEHVAQYFDHPKLQQLVQYTLVFLGGSPYNTPALYTLMSHVDYGLGVYYPQGGMWSFIEAMESVAREQGVEIRTDTPVTGLKPYGSGVTVEHRGGPTSHDRVVNNAPPAHVERDLLPDGAAGSRPIGRLMGDSNEYWDGRTLAPSAFMLYLGIDGDLPEFEHHTLVLPTDWSGHFDSIFDEPGWPDDPAYYVNVPSRTDPSVAPDDAETMVVLVPIAAELADGPEARERYREDVLDSLAEHAGVDLRDRIRVEHSACVTDYKVQFNKLGGTALGLAHTLEQTGPLRPGFKVPGVERTYYVGGDVNPGIGVPMCLLSGEHVAEVVRDDVAEQGLLDAI</sequence>
<gene>
    <name evidence="5" type="ORF">AArcS_2785</name>
</gene>
<protein>
    <submittedName>
        <fullName evidence="5">Phytoene dehydrogenase or related enzyme</fullName>
    </submittedName>
</protein>